<proteinExistence type="predicted"/>
<dbReference type="EMBL" id="GGMR01014257">
    <property type="protein sequence ID" value="MBY26876.1"/>
    <property type="molecule type" value="Transcribed_RNA"/>
</dbReference>
<dbReference type="AlphaFoldDB" id="A0A2S2PD54"/>
<evidence type="ECO:0000313" key="1">
    <source>
        <dbReference type="EMBL" id="MBY26876.1"/>
    </source>
</evidence>
<sequence length="174" mass="20188">MLVNKIKENKAAIFLTLIGSDGYKVLKSLCTPELPKDVEYEKLVSDMKDYLQPKVSILAERSKFRDCLQENNETITEFITKLQKLSILCSFGNNLEEALRDRIVHGISDRMLKKKLCEEPDLTYGRTKEICQAHEGAEKSLENFQQATNRNLNFIKKKSIKQMEGAKLEKWEEW</sequence>
<evidence type="ECO:0008006" key="2">
    <source>
        <dbReference type="Google" id="ProtNLM"/>
    </source>
</evidence>
<organism evidence="1">
    <name type="scientific">Schizaphis graminum</name>
    <name type="common">Green bug aphid</name>
    <dbReference type="NCBI Taxonomy" id="13262"/>
    <lineage>
        <taxon>Eukaryota</taxon>
        <taxon>Metazoa</taxon>
        <taxon>Ecdysozoa</taxon>
        <taxon>Arthropoda</taxon>
        <taxon>Hexapoda</taxon>
        <taxon>Insecta</taxon>
        <taxon>Pterygota</taxon>
        <taxon>Neoptera</taxon>
        <taxon>Paraneoptera</taxon>
        <taxon>Hemiptera</taxon>
        <taxon>Sternorrhyncha</taxon>
        <taxon>Aphidomorpha</taxon>
        <taxon>Aphidoidea</taxon>
        <taxon>Aphididae</taxon>
        <taxon>Aphidini</taxon>
        <taxon>Schizaphis</taxon>
    </lineage>
</organism>
<reference evidence="1" key="1">
    <citation type="submission" date="2018-04" db="EMBL/GenBank/DDBJ databases">
        <title>Transcriptome of Schizaphis graminum biotype I.</title>
        <authorList>
            <person name="Scully E.D."/>
            <person name="Geib S.M."/>
            <person name="Palmer N.A."/>
            <person name="Koch K."/>
            <person name="Bradshaw J."/>
            <person name="Heng-Moss T."/>
            <person name="Sarath G."/>
        </authorList>
    </citation>
    <scope>NUCLEOTIDE SEQUENCE</scope>
</reference>
<gene>
    <name evidence="1" type="ORF">g.55300</name>
</gene>
<protein>
    <recommendedName>
        <fullName evidence="2">Retrotransposon gag domain-containing protein</fullName>
    </recommendedName>
</protein>
<name>A0A2S2PD54_SCHGA</name>
<dbReference type="PANTHER" id="PTHR33198">
    <property type="entry name" value="ANK_REP_REGION DOMAIN-CONTAINING PROTEIN-RELATED"/>
    <property type="match status" value="1"/>
</dbReference>
<accession>A0A2S2PD54</accession>